<reference evidence="14 15" key="1">
    <citation type="submission" date="2024-03" db="EMBL/GenBank/DDBJ databases">
        <title>Genome-scale model development and genomic sequencing of the oleaginous clade Lipomyces.</title>
        <authorList>
            <consortium name="Lawrence Berkeley National Laboratory"/>
            <person name="Czajka J.J."/>
            <person name="Han Y."/>
            <person name="Kim J."/>
            <person name="Mondo S.J."/>
            <person name="Hofstad B.A."/>
            <person name="Robles A."/>
            <person name="Haridas S."/>
            <person name="Riley R."/>
            <person name="LaButti K."/>
            <person name="Pangilinan J."/>
            <person name="Andreopoulos W."/>
            <person name="Lipzen A."/>
            <person name="Yan J."/>
            <person name="Wang M."/>
            <person name="Ng V."/>
            <person name="Grigoriev I.V."/>
            <person name="Spatafora J.W."/>
            <person name="Magnuson J.K."/>
            <person name="Baker S.E."/>
            <person name="Pomraning K.R."/>
        </authorList>
    </citation>
    <scope>NUCLEOTIDE SEQUENCE [LARGE SCALE GENOMIC DNA]</scope>
    <source>
        <strain evidence="14 15">Phaff 52-87</strain>
    </source>
</reference>
<evidence type="ECO:0000256" key="8">
    <source>
        <dbReference type="ARBA" id="ARBA00022824"/>
    </source>
</evidence>
<dbReference type="InterPro" id="IPR005599">
    <property type="entry name" value="GPI_mannosylTrfase"/>
</dbReference>
<evidence type="ECO:0000256" key="9">
    <source>
        <dbReference type="ARBA" id="ARBA00022989"/>
    </source>
</evidence>
<dbReference type="Proteomes" id="UP001498771">
    <property type="component" value="Unassembled WGS sequence"/>
</dbReference>
<dbReference type="PANTHER" id="PTHR22760:SF4">
    <property type="entry name" value="GPI MANNOSYLTRANSFERASE 3"/>
    <property type="match status" value="1"/>
</dbReference>
<keyword evidence="7 12" id="KW-0812">Transmembrane</keyword>
<keyword evidence="8 12" id="KW-0256">Endoplasmic reticulum</keyword>
<evidence type="ECO:0000256" key="4">
    <source>
        <dbReference type="ARBA" id="ARBA00022502"/>
    </source>
</evidence>
<comment type="subcellular location">
    <subcellularLocation>
        <location evidence="1 12">Endoplasmic reticulum membrane</location>
        <topology evidence="1 12">Multi-pass membrane protein</topology>
    </subcellularLocation>
</comment>
<keyword evidence="9 12" id="KW-1133">Transmembrane helix</keyword>
<dbReference type="Pfam" id="PF03901">
    <property type="entry name" value="Glyco_transf_22"/>
    <property type="match status" value="1"/>
</dbReference>
<dbReference type="RefSeq" id="XP_064770655.1">
    <property type="nucleotide sequence ID" value="XM_064910601.1"/>
</dbReference>
<accession>A0ABR1FCP1</accession>
<comment type="function">
    <text evidence="11">Mannosyltransferase involved in glycosylphosphatidylinositol-anchor biosynthesis. Transfers the third mannose to Man2-GlcN-acyl-PI during GPI precursor assembly.</text>
</comment>
<proteinExistence type="inferred from homology"/>
<dbReference type="EMBL" id="JBBJBU010000001">
    <property type="protein sequence ID" value="KAK7207622.1"/>
    <property type="molecule type" value="Genomic_DNA"/>
</dbReference>
<evidence type="ECO:0000256" key="1">
    <source>
        <dbReference type="ARBA" id="ARBA00004477"/>
    </source>
</evidence>
<evidence type="ECO:0000256" key="6">
    <source>
        <dbReference type="ARBA" id="ARBA00022679"/>
    </source>
</evidence>
<dbReference type="GeneID" id="90036113"/>
<dbReference type="EC" id="2.4.1.-" evidence="12"/>
<name>A0ABR1FCP1_9ASCO</name>
<feature type="transmembrane region" description="Helical" evidence="12">
    <location>
        <begin position="203"/>
        <end position="226"/>
    </location>
</feature>
<evidence type="ECO:0000256" key="7">
    <source>
        <dbReference type="ARBA" id="ARBA00022692"/>
    </source>
</evidence>
<evidence type="ECO:0000256" key="5">
    <source>
        <dbReference type="ARBA" id="ARBA00022676"/>
    </source>
</evidence>
<evidence type="ECO:0000256" key="13">
    <source>
        <dbReference type="SAM" id="SignalP"/>
    </source>
</evidence>
<keyword evidence="6" id="KW-0808">Transferase</keyword>
<feature type="signal peptide" evidence="13">
    <location>
        <begin position="1"/>
        <end position="20"/>
    </location>
</feature>
<sequence length="503" mass="57408">MLLSSVPLFLELLAFRIVNALITTTYFQPDEFWQSLEPAHLAVFRYGYLTWEWRSALRSFAHPLIFTVIYQVSEWLDLGAAGVIYGPKVVQAVFAALSDYATYKLANRLYGDRIARITLFCTITSVFNFFVSVRTFSNSLESTICVCALNFWPLKESAGPNVMRRYFFALVLAAIACVLRPTNVLIWMYLGAVLIYKQPSARLIVIAVLVGTSILGFNAKIDAYFYGGPVFPLLNFLKFNVVESLSSFYGVNGKLYYLIEALPQLLILFTPFALHGLYLCRSTVLAQACVFVIVAYSLIAHKEVRFIFPLLSAFHIFTAVSIESLRIPYKPRAKTAALVLIAVIHIPFALYITMVHQRGVVDVTTYIRENPSVTSVGFLMPCHSTPWMSHMHRRDIDAWFLTCEPPRGNVELETYMDEADIFYADPVEFIRTNFPPVTQIRSKYKGAHPKYWPSHLVFFEALKEKVDEALGGSEDYLECARFFNSHFHEDYRRRGDVVVYCRP</sequence>
<evidence type="ECO:0000256" key="11">
    <source>
        <dbReference type="ARBA" id="ARBA00024708"/>
    </source>
</evidence>
<feature type="transmembrane region" description="Helical" evidence="12">
    <location>
        <begin position="255"/>
        <end position="277"/>
    </location>
</feature>
<comment type="caution">
    <text evidence="14">The sequence shown here is derived from an EMBL/GenBank/DDBJ whole genome shotgun (WGS) entry which is preliminary data.</text>
</comment>
<keyword evidence="4" id="KW-0337">GPI-anchor biosynthesis</keyword>
<evidence type="ECO:0000313" key="15">
    <source>
        <dbReference type="Proteomes" id="UP001498771"/>
    </source>
</evidence>
<feature type="transmembrane region" description="Helical" evidence="12">
    <location>
        <begin position="284"/>
        <end position="300"/>
    </location>
</feature>
<feature type="transmembrane region" description="Helical" evidence="12">
    <location>
        <begin position="166"/>
        <end position="196"/>
    </location>
</feature>
<comment type="similarity">
    <text evidence="3">Belongs to the glycosyltransferase 22 family. PIGB subfamily.</text>
</comment>
<protein>
    <recommendedName>
        <fullName evidence="12">Mannosyltransferase</fullName>
        <ecNumber evidence="12">2.4.1.-</ecNumber>
    </recommendedName>
</protein>
<feature type="chain" id="PRO_5046811907" description="Mannosyltransferase" evidence="13">
    <location>
        <begin position="21"/>
        <end position="503"/>
    </location>
</feature>
<evidence type="ECO:0000256" key="3">
    <source>
        <dbReference type="ARBA" id="ARBA00006065"/>
    </source>
</evidence>
<dbReference type="PANTHER" id="PTHR22760">
    <property type="entry name" value="GLYCOSYLTRANSFERASE"/>
    <property type="match status" value="1"/>
</dbReference>
<evidence type="ECO:0000256" key="10">
    <source>
        <dbReference type="ARBA" id="ARBA00023136"/>
    </source>
</evidence>
<feature type="transmembrane region" description="Helical" evidence="12">
    <location>
        <begin position="337"/>
        <end position="354"/>
    </location>
</feature>
<feature type="transmembrane region" description="Helical" evidence="12">
    <location>
        <begin position="306"/>
        <end position="325"/>
    </location>
</feature>
<evidence type="ECO:0000256" key="12">
    <source>
        <dbReference type="RuleBase" id="RU363075"/>
    </source>
</evidence>
<organism evidence="14 15">
    <name type="scientific">Myxozyma melibiosi</name>
    <dbReference type="NCBI Taxonomy" id="54550"/>
    <lineage>
        <taxon>Eukaryota</taxon>
        <taxon>Fungi</taxon>
        <taxon>Dikarya</taxon>
        <taxon>Ascomycota</taxon>
        <taxon>Saccharomycotina</taxon>
        <taxon>Lipomycetes</taxon>
        <taxon>Lipomycetales</taxon>
        <taxon>Lipomycetaceae</taxon>
        <taxon>Myxozyma</taxon>
    </lineage>
</organism>
<keyword evidence="15" id="KW-1185">Reference proteome</keyword>
<comment type="pathway">
    <text evidence="2">Glycolipid biosynthesis; glycosylphosphatidylinositol-anchor biosynthesis.</text>
</comment>
<evidence type="ECO:0000313" key="14">
    <source>
        <dbReference type="EMBL" id="KAK7207622.1"/>
    </source>
</evidence>
<keyword evidence="5 12" id="KW-0328">Glycosyltransferase</keyword>
<keyword evidence="13" id="KW-0732">Signal</keyword>
<evidence type="ECO:0000256" key="2">
    <source>
        <dbReference type="ARBA" id="ARBA00004687"/>
    </source>
</evidence>
<keyword evidence="10 12" id="KW-0472">Membrane</keyword>
<gene>
    <name evidence="14" type="ORF">BZA70DRAFT_243973</name>
</gene>